<dbReference type="Proteomes" id="UP001571476">
    <property type="component" value="Unassembled WGS sequence"/>
</dbReference>
<dbReference type="InterPro" id="IPR025948">
    <property type="entry name" value="HTH-like_dom"/>
</dbReference>
<dbReference type="NCBIfam" id="NF033516">
    <property type="entry name" value="transpos_IS3"/>
    <property type="match status" value="1"/>
</dbReference>
<protein>
    <submittedName>
        <fullName evidence="4">IS3 family transposase</fullName>
    </submittedName>
</protein>
<dbReference type="Gene3D" id="3.30.420.10">
    <property type="entry name" value="Ribonuclease H-like superfamily/Ribonuclease H"/>
    <property type="match status" value="1"/>
</dbReference>
<dbReference type="PROSITE" id="PS50994">
    <property type="entry name" value="INTEGRASE"/>
    <property type="match status" value="1"/>
</dbReference>
<dbReference type="InterPro" id="IPR012337">
    <property type="entry name" value="RNaseH-like_sf"/>
</dbReference>
<sequence length="358" mass="39913">MSEANPGGRAVAFLCRVLKVSRSAYYAWRAARAARRVRQRAEDELVGQIRVLHAGSRGAYGVPRIHAALRRAGRVVNAKRVERLMLEHSIVGITRRRRSGLTRQAKRAVFAADLIRRDFTAPRPGMRLVGDMTELVTAEGKVYLATCIDLATREVIGWAMADHHRAELPVAALRMAAGRGALQQGCIMHTDRGSEYTSEEFRKEIRELGLRQSMGRVGSCYDNAAAESWFAVLKSEIGTSVWATRAEARADVFRFIEVEYNRSRLRHHPTRNPNPTATRLHPRSVSTRCPRSWGNFSLRVHPGRVHTFTSKTPVLFASSPAPCVLWSRPRAGALASKQLPVSRSAPRTASSVQRSVDF</sequence>
<evidence type="ECO:0000259" key="3">
    <source>
        <dbReference type="PROSITE" id="PS50994"/>
    </source>
</evidence>
<dbReference type="PANTHER" id="PTHR46889:SF4">
    <property type="entry name" value="TRANSPOSASE INSO FOR INSERTION SEQUENCE ELEMENT IS911B-RELATED"/>
    <property type="match status" value="1"/>
</dbReference>
<reference evidence="4 5" key="1">
    <citation type="submission" date="2024-08" db="EMBL/GenBank/DDBJ databases">
        <title>Genome sequence of Streptomyces aureus CACIA-1.46HGO.</title>
        <authorList>
            <person name="Evangelista-Martinez Z."/>
        </authorList>
    </citation>
    <scope>NUCLEOTIDE SEQUENCE [LARGE SCALE GENOMIC DNA]</scope>
    <source>
        <strain evidence="4 5">CACIA-1.46HGO</strain>
    </source>
</reference>
<dbReference type="SUPFAM" id="SSF53098">
    <property type="entry name" value="Ribonuclease H-like"/>
    <property type="match status" value="1"/>
</dbReference>
<feature type="compositionally biased region" description="Polar residues" evidence="2">
    <location>
        <begin position="339"/>
        <end position="358"/>
    </location>
</feature>
<dbReference type="InterPro" id="IPR001584">
    <property type="entry name" value="Integrase_cat-core"/>
</dbReference>
<proteinExistence type="predicted"/>
<dbReference type="Pfam" id="PF00665">
    <property type="entry name" value="rve"/>
    <property type="match status" value="1"/>
</dbReference>
<keyword evidence="5" id="KW-1185">Reference proteome</keyword>
<feature type="domain" description="Integrase catalytic" evidence="3">
    <location>
        <begin position="120"/>
        <end position="283"/>
    </location>
</feature>
<dbReference type="EMBL" id="JBGOSP010000071">
    <property type="protein sequence ID" value="MFA3843692.1"/>
    <property type="molecule type" value="Genomic_DNA"/>
</dbReference>
<dbReference type="InterPro" id="IPR048020">
    <property type="entry name" value="Transpos_IS3"/>
</dbReference>
<evidence type="ECO:0000256" key="1">
    <source>
        <dbReference type="ARBA" id="ARBA00002286"/>
    </source>
</evidence>
<dbReference type="PANTHER" id="PTHR46889">
    <property type="entry name" value="TRANSPOSASE INSF FOR INSERTION SEQUENCE IS3B-RELATED"/>
    <property type="match status" value="1"/>
</dbReference>
<dbReference type="Pfam" id="PF13276">
    <property type="entry name" value="HTH_21"/>
    <property type="match status" value="1"/>
</dbReference>
<feature type="region of interest" description="Disordered" evidence="2">
    <location>
        <begin position="336"/>
        <end position="358"/>
    </location>
</feature>
<gene>
    <name evidence="4" type="ORF">ACEG43_47735</name>
</gene>
<comment type="function">
    <text evidence="1">Involved in the transposition of the insertion sequence.</text>
</comment>
<dbReference type="RefSeq" id="WP_372567487.1">
    <property type="nucleotide sequence ID" value="NZ_JBGOSP010000071.1"/>
</dbReference>
<organism evidence="4 5">
    <name type="scientific">Streptomyces aureus</name>
    <dbReference type="NCBI Taxonomy" id="193461"/>
    <lineage>
        <taxon>Bacteria</taxon>
        <taxon>Bacillati</taxon>
        <taxon>Actinomycetota</taxon>
        <taxon>Actinomycetes</taxon>
        <taxon>Kitasatosporales</taxon>
        <taxon>Streptomycetaceae</taxon>
        <taxon>Streptomyces</taxon>
    </lineage>
</organism>
<name>A0ABV4T126_9ACTN</name>
<evidence type="ECO:0000256" key="2">
    <source>
        <dbReference type="SAM" id="MobiDB-lite"/>
    </source>
</evidence>
<dbReference type="InterPro" id="IPR050900">
    <property type="entry name" value="Transposase_IS3/IS150/IS904"/>
</dbReference>
<accession>A0ABV4T126</accession>
<feature type="region of interest" description="Disordered" evidence="2">
    <location>
        <begin position="266"/>
        <end position="286"/>
    </location>
</feature>
<dbReference type="InterPro" id="IPR036397">
    <property type="entry name" value="RNaseH_sf"/>
</dbReference>
<evidence type="ECO:0000313" key="5">
    <source>
        <dbReference type="Proteomes" id="UP001571476"/>
    </source>
</evidence>
<comment type="caution">
    <text evidence="4">The sequence shown here is derived from an EMBL/GenBank/DDBJ whole genome shotgun (WGS) entry which is preliminary data.</text>
</comment>
<evidence type="ECO:0000313" key="4">
    <source>
        <dbReference type="EMBL" id="MFA3843692.1"/>
    </source>
</evidence>